<protein>
    <submittedName>
        <fullName evidence="5">Uncharacterized HTH-type transcriptional regulator ypoP</fullName>
    </submittedName>
</protein>
<dbReference type="AlphaFoldDB" id="A0A2X4VZ70"/>
<proteinExistence type="predicted"/>
<evidence type="ECO:0000259" key="4">
    <source>
        <dbReference type="PROSITE" id="PS50995"/>
    </source>
</evidence>
<dbReference type="Pfam" id="PF01047">
    <property type="entry name" value="MarR"/>
    <property type="match status" value="1"/>
</dbReference>
<feature type="domain" description="HTH marR-type" evidence="4">
    <location>
        <begin position="1"/>
        <end position="141"/>
    </location>
</feature>
<dbReference type="SUPFAM" id="SSF46785">
    <property type="entry name" value="Winged helix' DNA-binding domain"/>
    <property type="match status" value="1"/>
</dbReference>
<dbReference type="Proteomes" id="UP000249134">
    <property type="component" value="Chromosome 1"/>
</dbReference>
<evidence type="ECO:0000313" key="5">
    <source>
        <dbReference type="EMBL" id="SQI53178.1"/>
    </source>
</evidence>
<dbReference type="PRINTS" id="PR00598">
    <property type="entry name" value="HTHMARR"/>
</dbReference>
<dbReference type="InterPro" id="IPR000835">
    <property type="entry name" value="HTH_MarR-typ"/>
</dbReference>
<reference evidence="5 6" key="1">
    <citation type="submission" date="2018-06" db="EMBL/GenBank/DDBJ databases">
        <authorList>
            <consortium name="Pathogen Informatics"/>
            <person name="Doyle S."/>
        </authorList>
    </citation>
    <scope>NUCLEOTIDE SEQUENCE [LARGE SCALE GENOMIC DNA]</scope>
    <source>
        <strain evidence="5 6">NCTC4824</strain>
    </source>
</reference>
<evidence type="ECO:0000256" key="3">
    <source>
        <dbReference type="ARBA" id="ARBA00023163"/>
    </source>
</evidence>
<dbReference type="GO" id="GO:0003700">
    <property type="term" value="F:DNA-binding transcription factor activity"/>
    <property type="evidence" value="ECO:0007669"/>
    <property type="project" value="InterPro"/>
</dbReference>
<dbReference type="EMBL" id="LS483476">
    <property type="protein sequence ID" value="SQI53178.1"/>
    <property type="molecule type" value="Genomic_DNA"/>
</dbReference>
<keyword evidence="6" id="KW-1185">Reference proteome</keyword>
<keyword evidence="2" id="KW-0238">DNA-binding</keyword>
<dbReference type="SMART" id="SM00347">
    <property type="entry name" value="HTH_MARR"/>
    <property type="match status" value="1"/>
</dbReference>
<sequence length="151" mass="17922">MGKERVQYIFDRYMDIFLHGKKSITSLMSEQLMEELSHEQFSLVRKLYMHGPARSSELAEQLFVHKSAITVRVEKLVKKGLVERHRDEQDRRNVYLQLSKQGIELYESIQAKIDQFLESIVSNLPEEEMESFLNVYEKIANYIENYEGEEK</sequence>
<dbReference type="PROSITE" id="PS50995">
    <property type="entry name" value="HTH_MARR_2"/>
    <property type="match status" value="1"/>
</dbReference>
<dbReference type="PANTHER" id="PTHR42756:SF1">
    <property type="entry name" value="TRANSCRIPTIONAL REPRESSOR OF EMRAB OPERON"/>
    <property type="match status" value="1"/>
</dbReference>
<dbReference type="KEGG" id="blen:NCTC4824_00681"/>
<gene>
    <name evidence="5" type="primary">yusO_1</name>
    <name evidence="5" type="ORF">NCTC4824_00681</name>
</gene>
<dbReference type="Gene3D" id="1.10.10.10">
    <property type="entry name" value="Winged helix-like DNA-binding domain superfamily/Winged helix DNA-binding domain"/>
    <property type="match status" value="1"/>
</dbReference>
<evidence type="ECO:0000256" key="2">
    <source>
        <dbReference type="ARBA" id="ARBA00023125"/>
    </source>
</evidence>
<organism evidence="5 6">
    <name type="scientific">Lederbergia lenta</name>
    <name type="common">Bacillus lentus</name>
    <dbReference type="NCBI Taxonomy" id="1467"/>
    <lineage>
        <taxon>Bacteria</taxon>
        <taxon>Bacillati</taxon>
        <taxon>Bacillota</taxon>
        <taxon>Bacilli</taxon>
        <taxon>Bacillales</taxon>
        <taxon>Bacillaceae</taxon>
        <taxon>Lederbergia</taxon>
    </lineage>
</organism>
<dbReference type="PANTHER" id="PTHR42756">
    <property type="entry name" value="TRANSCRIPTIONAL REGULATOR, MARR"/>
    <property type="match status" value="1"/>
</dbReference>
<dbReference type="STRING" id="1348624.GCA_001591545_02531"/>
<evidence type="ECO:0000256" key="1">
    <source>
        <dbReference type="ARBA" id="ARBA00023015"/>
    </source>
</evidence>
<dbReference type="InterPro" id="IPR036388">
    <property type="entry name" value="WH-like_DNA-bd_sf"/>
</dbReference>
<evidence type="ECO:0000313" key="6">
    <source>
        <dbReference type="Proteomes" id="UP000249134"/>
    </source>
</evidence>
<dbReference type="InterPro" id="IPR036390">
    <property type="entry name" value="WH_DNA-bd_sf"/>
</dbReference>
<name>A0A2X4VZ70_LEDLE</name>
<keyword evidence="3" id="KW-0804">Transcription</keyword>
<accession>A0A2X4VZ70</accession>
<dbReference type="GO" id="GO:0003677">
    <property type="term" value="F:DNA binding"/>
    <property type="evidence" value="ECO:0007669"/>
    <property type="project" value="UniProtKB-KW"/>
</dbReference>
<keyword evidence="1" id="KW-0805">Transcription regulation</keyword>
<dbReference type="RefSeq" id="WP_066142420.1">
    <property type="nucleotide sequence ID" value="NZ_CBCSGM010000002.1"/>
</dbReference>